<dbReference type="Pfam" id="PF00078">
    <property type="entry name" value="RVT_1"/>
    <property type="match status" value="1"/>
</dbReference>
<protein>
    <recommendedName>
        <fullName evidence="1">Reverse transcriptase domain-containing protein</fullName>
    </recommendedName>
</protein>
<gene>
    <name evidence="2" type="primary">Necator_chrIV.g13948</name>
    <name evidence="2" type="ORF">RB195_000656</name>
</gene>
<evidence type="ECO:0000259" key="1">
    <source>
        <dbReference type="Pfam" id="PF00078"/>
    </source>
</evidence>
<reference evidence="2 3" key="1">
    <citation type="submission" date="2023-08" db="EMBL/GenBank/DDBJ databases">
        <title>A Necator americanus chromosomal reference genome.</title>
        <authorList>
            <person name="Ilik V."/>
            <person name="Petrzelkova K.J."/>
            <person name="Pardy F."/>
            <person name="Fuh T."/>
            <person name="Niatou-Singa F.S."/>
            <person name="Gouil Q."/>
            <person name="Baker L."/>
            <person name="Ritchie M.E."/>
            <person name="Jex A.R."/>
            <person name="Gazzola D."/>
            <person name="Li H."/>
            <person name="Toshio Fujiwara R."/>
            <person name="Zhan B."/>
            <person name="Aroian R.V."/>
            <person name="Pafco B."/>
            <person name="Schwarz E.M."/>
        </authorList>
    </citation>
    <scope>NUCLEOTIDE SEQUENCE [LARGE SCALE GENOMIC DNA]</scope>
    <source>
        <strain evidence="2 3">Aroian</strain>
        <tissue evidence="2">Whole animal</tissue>
    </source>
</reference>
<feature type="domain" description="Reverse transcriptase" evidence="1">
    <location>
        <begin position="261"/>
        <end position="362"/>
    </location>
</feature>
<name>A0ABR1DAS3_NECAM</name>
<dbReference type="EMBL" id="JAVFWL010000004">
    <property type="protein sequence ID" value="KAK6747592.1"/>
    <property type="molecule type" value="Genomic_DNA"/>
</dbReference>
<dbReference type="SUPFAM" id="SSF56672">
    <property type="entry name" value="DNA/RNA polymerases"/>
    <property type="match status" value="1"/>
</dbReference>
<accession>A0ABR1DAS3</accession>
<dbReference type="PANTHER" id="PTHR47027:SF20">
    <property type="entry name" value="REVERSE TRANSCRIPTASE-LIKE PROTEIN WITH RNA-DIRECTED DNA POLYMERASE DOMAIN"/>
    <property type="match status" value="1"/>
</dbReference>
<dbReference type="InterPro" id="IPR043502">
    <property type="entry name" value="DNA/RNA_pol_sf"/>
</dbReference>
<comment type="caution">
    <text evidence="2">The sequence shown here is derived from an EMBL/GenBank/DDBJ whole genome shotgun (WGS) entry which is preliminary data.</text>
</comment>
<dbReference type="PANTHER" id="PTHR47027">
    <property type="entry name" value="REVERSE TRANSCRIPTASE DOMAIN-CONTAINING PROTEIN"/>
    <property type="match status" value="1"/>
</dbReference>
<keyword evidence="3" id="KW-1185">Reference proteome</keyword>
<proteinExistence type="predicted"/>
<organism evidence="2 3">
    <name type="scientific">Necator americanus</name>
    <name type="common">Human hookworm</name>
    <dbReference type="NCBI Taxonomy" id="51031"/>
    <lineage>
        <taxon>Eukaryota</taxon>
        <taxon>Metazoa</taxon>
        <taxon>Ecdysozoa</taxon>
        <taxon>Nematoda</taxon>
        <taxon>Chromadorea</taxon>
        <taxon>Rhabditida</taxon>
        <taxon>Rhabditina</taxon>
        <taxon>Rhabditomorpha</taxon>
        <taxon>Strongyloidea</taxon>
        <taxon>Ancylostomatidae</taxon>
        <taxon>Bunostominae</taxon>
        <taxon>Necator</taxon>
    </lineage>
</organism>
<evidence type="ECO:0000313" key="3">
    <source>
        <dbReference type="Proteomes" id="UP001303046"/>
    </source>
</evidence>
<evidence type="ECO:0000313" key="2">
    <source>
        <dbReference type="EMBL" id="KAK6747592.1"/>
    </source>
</evidence>
<dbReference type="Proteomes" id="UP001303046">
    <property type="component" value="Unassembled WGS sequence"/>
</dbReference>
<dbReference type="InterPro" id="IPR000477">
    <property type="entry name" value="RT_dom"/>
</dbReference>
<sequence>MEKNVTNLQQFPSRLFLKPRHLREIGETGRMLNVRIKEHLAVAATPCGLSGTRQYERGVGEQTTTHATVRNWFHRFDEENFYFDDLPYTEHPSVGLAEDVLVGARQADSRLKSTLQAAVLRAGRRNSRKCGDADEDKVGGCTIAVRNDYKNLVGEFGSASSRCTFLRLRDRRGRKIWIVGARAPTETAEDNSKDAFYDELNALMSKIPSQQVIIVRINANAKMGLEQQSDVLGKWYYPAQRMSDNGNRLDDLAAQVAAAKPSLFNFAIDVIMRRTVDQCPADIVLAPSGCPLIDLEYADDVAIFAENSTKLQHVVNLVSKLAAAYGLRLRPDKCKQMWIYSEIRVDGQSVELVDDFCYLGCTLKNNGSYERDVQQRCAKVTSAFDCLTKCLWRTGDRPVQRVLRNLPASSWKKPPGRKQKFWSDVVKEDLRTLDVDRHFRRDVKFRRMWNSDEWIDSVQALAEDREGWAELCSYPAYLGENADNRVRR</sequence>